<dbReference type="GO" id="GO:0005789">
    <property type="term" value="C:endoplasmic reticulum membrane"/>
    <property type="evidence" value="ECO:0007669"/>
    <property type="project" value="UniProtKB-SubCell"/>
</dbReference>
<name>A0AAN8FC31_9EURO</name>
<comment type="function">
    <text evidence="11 14">Dol-P-Man:Man(5)GlcNAc(2)-PP-Dol alpha-1,3-mannosyltransferase that operates in the biosynthetic pathway of dolichol-linked oligosaccharides, the glycan precursors employed in protein asparagine (N)-glycosylation. The assembly of dolichol-linked oligosaccharides begins on the cytosolic side of the endoplasmic reticulum membrane and finishes in its lumen. The sequential addition of sugars to dolichol pyrophosphate produces dolichol-linked oligosaccharides containing fourteen sugars, including two GlcNAcs, nine mannoses and three glucoses. Once assembled, the oligosaccharide is transferred from the lipid to nascent proteins by oligosaccharyltransferases. In the lumen of the endoplasmic reticulum, adds the first dolichyl beta-D-mannosyl phosphate derived mannose in an alpha-1,3 linkage to Man(5)GlcNAc(2)-PP-dolichol to produce Man(6)GlcNAc(2)-PP-dolichol.</text>
</comment>
<evidence type="ECO:0000256" key="5">
    <source>
        <dbReference type="ARBA" id="ARBA00022676"/>
    </source>
</evidence>
<dbReference type="PANTHER" id="PTHR12646:SF0">
    <property type="entry name" value="DOL-P-MAN:MAN(5)GLCNAC(2)-PP-DOL ALPHA-1,3-MANNOSYLTRANSFERASE"/>
    <property type="match status" value="1"/>
</dbReference>
<evidence type="ECO:0000256" key="4">
    <source>
        <dbReference type="ARBA" id="ARBA00015561"/>
    </source>
</evidence>
<evidence type="ECO:0000256" key="11">
    <source>
        <dbReference type="ARBA" id="ARBA00044743"/>
    </source>
</evidence>
<evidence type="ECO:0000256" key="7">
    <source>
        <dbReference type="ARBA" id="ARBA00022692"/>
    </source>
</evidence>
<dbReference type="GO" id="GO:0052925">
    <property type="term" value="F:dol-P-Man:Man(5)GlcNAc(2)-PP-Dol alpha-1,3-mannosyltransferase activity"/>
    <property type="evidence" value="ECO:0007669"/>
    <property type="project" value="UniProtKB-EC"/>
</dbReference>
<keyword evidence="5 14" id="KW-0328">Glycosyltransferase</keyword>
<evidence type="ECO:0000256" key="1">
    <source>
        <dbReference type="ARBA" id="ARBA00004477"/>
    </source>
</evidence>
<comment type="similarity">
    <text evidence="13">Belongs to the glycosyltransferase ALG3 family.</text>
</comment>
<feature type="transmembrane region" description="Helical" evidence="14">
    <location>
        <begin position="124"/>
        <end position="151"/>
    </location>
</feature>
<dbReference type="EC" id="2.4.1.258" evidence="3 14"/>
<evidence type="ECO:0000256" key="6">
    <source>
        <dbReference type="ARBA" id="ARBA00022679"/>
    </source>
</evidence>
<evidence type="ECO:0000313" key="16">
    <source>
        <dbReference type="Proteomes" id="UP001316803"/>
    </source>
</evidence>
<dbReference type="PANTHER" id="PTHR12646">
    <property type="entry name" value="NOT56 - RELATED"/>
    <property type="match status" value="1"/>
</dbReference>
<evidence type="ECO:0000256" key="10">
    <source>
        <dbReference type="ARBA" id="ARBA00023136"/>
    </source>
</evidence>
<dbReference type="Pfam" id="PF05208">
    <property type="entry name" value="ALG3"/>
    <property type="match status" value="1"/>
</dbReference>
<keyword evidence="10 14" id="KW-0472">Membrane</keyword>
<evidence type="ECO:0000256" key="8">
    <source>
        <dbReference type="ARBA" id="ARBA00022824"/>
    </source>
</evidence>
<comment type="pathway">
    <text evidence="2 14">Protein modification; protein glycosylation.</text>
</comment>
<reference evidence="15 16" key="1">
    <citation type="submission" date="2022-12" db="EMBL/GenBank/DDBJ databases">
        <title>Genomic features and morphological characterization of a novel Knufia sp. strain isolated from spacecraft assembly facility.</title>
        <authorList>
            <person name="Teixeira M."/>
            <person name="Chander A.M."/>
            <person name="Stajich J.E."/>
            <person name="Venkateswaran K."/>
        </authorList>
    </citation>
    <scope>NUCLEOTIDE SEQUENCE [LARGE SCALE GENOMIC DNA]</scope>
    <source>
        <strain evidence="15 16">FJI-L2-BK-P2</strain>
    </source>
</reference>
<feature type="transmembrane region" description="Helical" evidence="14">
    <location>
        <begin position="54"/>
        <end position="74"/>
    </location>
</feature>
<feature type="transmembrane region" description="Helical" evidence="14">
    <location>
        <begin position="94"/>
        <end position="112"/>
    </location>
</feature>
<comment type="catalytic activity">
    <reaction evidence="12 14">
        <text>an alpha-D-Man-(1-&gt;2)-alpha-D-Man-(1-&gt;2)-alpha-D-Man-(1-&gt;3)-[alpha-D-Man-(1-&gt;6)]-beta-D-Man-(1-&gt;4)-beta-D-GlcNAc-(1-&gt;4)-alpha-D-GlcNAc-diphospho-di-trans,poly-cis-dolichol + a di-trans,poly-cis-dolichyl beta-D-mannosyl phosphate = an alpha-D-Man-(1-&gt;2)-alpha-D-Man-(1-&gt;2)-alpha-D-Man-(1-&gt;3)-[alpha-D-Man-(1-&gt;3)-alpha-D-Man-(1-&gt;6)]-beta-D-Man-(1-&gt;4)-beta-D-GlcNAc-(1-&gt;4)-alpha-D-GlcNAc-diphospho-di-trans,poly-cis-dolichol + a di-trans,poly-cis-dolichyl phosphate + H(+)</text>
        <dbReference type="Rhea" id="RHEA:29527"/>
        <dbReference type="Rhea" id="RHEA-COMP:19498"/>
        <dbReference type="Rhea" id="RHEA-COMP:19501"/>
        <dbReference type="Rhea" id="RHEA-COMP:19516"/>
        <dbReference type="Rhea" id="RHEA-COMP:19517"/>
        <dbReference type="ChEBI" id="CHEBI:15378"/>
        <dbReference type="ChEBI" id="CHEBI:57683"/>
        <dbReference type="ChEBI" id="CHEBI:58211"/>
        <dbReference type="ChEBI" id="CHEBI:132515"/>
        <dbReference type="ChEBI" id="CHEBI:132516"/>
        <dbReference type="EC" id="2.4.1.258"/>
    </reaction>
    <physiologicalReaction direction="left-to-right" evidence="12 14">
        <dbReference type="Rhea" id="RHEA:29528"/>
    </physiologicalReaction>
</comment>
<keyword evidence="9 14" id="KW-1133">Transmembrane helix</keyword>
<keyword evidence="16" id="KW-1185">Reference proteome</keyword>
<organism evidence="15 16">
    <name type="scientific">Knufia fluminis</name>
    <dbReference type="NCBI Taxonomy" id="191047"/>
    <lineage>
        <taxon>Eukaryota</taxon>
        <taxon>Fungi</taxon>
        <taxon>Dikarya</taxon>
        <taxon>Ascomycota</taxon>
        <taxon>Pezizomycotina</taxon>
        <taxon>Eurotiomycetes</taxon>
        <taxon>Chaetothyriomycetidae</taxon>
        <taxon>Chaetothyriales</taxon>
        <taxon>Trichomeriaceae</taxon>
        <taxon>Knufia</taxon>
    </lineage>
</organism>
<dbReference type="InterPro" id="IPR007873">
    <property type="entry name" value="Glycosyltransferase_ALG3"/>
</dbReference>
<gene>
    <name evidence="15" type="primary">ALG3</name>
    <name evidence="15" type="ORF">OHC33_003135</name>
</gene>
<accession>A0AAN8FC31</accession>
<dbReference type="AlphaFoldDB" id="A0AAN8FC31"/>
<evidence type="ECO:0000256" key="3">
    <source>
        <dbReference type="ARBA" id="ARBA00011964"/>
    </source>
</evidence>
<dbReference type="EMBL" id="JAKLMC020000006">
    <property type="protein sequence ID" value="KAK5955496.1"/>
    <property type="molecule type" value="Genomic_DNA"/>
</dbReference>
<comment type="subcellular location">
    <subcellularLocation>
        <location evidence="1 14">Endoplasmic reticulum membrane</location>
        <topology evidence="1 14">Multi-pass membrane protein</topology>
    </subcellularLocation>
</comment>
<evidence type="ECO:0000256" key="14">
    <source>
        <dbReference type="RuleBase" id="RU364047"/>
    </source>
</evidence>
<evidence type="ECO:0000256" key="13">
    <source>
        <dbReference type="ARBA" id="ARBA00093457"/>
    </source>
</evidence>
<keyword evidence="6 14" id="KW-0808">Transferase</keyword>
<keyword evidence="7 14" id="KW-0812">Transmembrane</keyword>
<evidence type="ECO:0000256" key="2">
    <source>
        <dbReference type="ARBA" id="ARBA00004922"/>
    </source>
</evidence>
<comment type="caution">
    <text evidence="14">Lacks conserved residue(s) required for the propagation of feature annotation.</text>
</comment>
<evidence type="ECO:0000256" key="12">
    <source>
        <dbReference type="ARBA" id="ARBA00049506"/>
    </source>
</evidence>
<protein>
    <recommendedName>
        <fullName evidence="4 14">Dol-P-Man:Man(5)GlcNAc(2)-PP-Dol alpha-1,3-mannosyltransferase</fullName>
        <ecNumber evidence="3 14">2.4.1.258</ecNumber>
    </recommendedName>
    <alternativeName>
        <fullName evidence="14">Dol-P-Man-dependent alpha(1-3)-mannosyltransferase</fullName>
    </alternativeName>
</protein>
<dbReference type="Proteomes" id="UP001316803">
    <property type="component" value="Unassembled WGS sequence"/>
</dbReference>
<evidence type="ECO:0000313" key="15">
    <source>
        <dbReference type="EMBL" id="KAK5955496.1"/>
    </source>
</evidence>
<proteinExistence type="inferred from homology"/>
<comment type="caution">
    <text evidence="15">The sequence shown here is derived from an EMBL/GenBank/DDBJ whole genome shotgun (WGS) entry which is preliminary data.</text>
</comment>
<sequence length="374" mass="42328">MIQVAKFLPPSYETNYNKLTGPTGPCVYPAFHVYIHSALYYVTDKGEDIKLAQVIYAGLYLCTLALVLASYRRAGAPPWLLVPLILSKRLHSVFLLRLFNDCWATFFFWLAVYGATRKRWSIMVLAWTLALNVKMTMLLPLPALGAILVQGAGTERAVFWGVVSAITTMGSAAPFMGTEEAPIYFRQAFDLGRQFMYKWTVNWRFIPEEAFLSKQFAYTFLAAHASILLAFLHYKWVRPSSGGLPHFVRKYLNYTAIEAVEQDKGSKRMTPQFVMDALLGSIVIGMMCARSLHYQFYSYLGWATPYIMWRSGAHLVRVVGACALQELAWLIYPQTEWGSISVVLLLALQVASSWQSMPTSYDPVALAKEEKKLQ</sequence>
<evidence type="ECO:0000256" key="9">
    <source>
        <dbReference type="ARBA" id="ARBA00022989"/>
    </source>
</evidence>
<keyword evidence="8 14" id="KW-0256">Endoplasmic reticulum</keyword>